<evidence type="ECO:0000256" key="2">
    <source>
        <dbReference type="ARBA" id="ARBA00022692"/>
    </source>
</evidence>
<organism evidence="11">
    <name type="scientific">Aureococcus anophagefferens</name>
    <name type="common">Harmful bloom alga</name>
    <dbReference type="NCBI Taxonomy" id="44056"/>
    <lineage>
        <taxon>Eukaryota</taxon>
        <taxon>Sar</taxon>
        <taxon>Stramenopiles</taxon>
        <taxon>Ochrophyta</taxon>
        <taxon>Pelagophyceae</taxon>
        <taxon>Pelagomonadales</taxon>
        <taxon>Pelagomonadaceae</taxon>
        <taxon>Aureococcus</taxon>
    </lineage>
</organism>
<dbReference type="PROSITE" id="PS50191">
    <property type="entry name" value="CRAL_TRIO"/>
    <property type="match status" value="1"/>
</dbReference>
<dbReference type="InParanoid" id="F0Y803"/>
<name>F0Y803_AURAN</name>
<keyword evidence="11" id="KW-1185">Reference proteome</keyword>
<evidence type="ECO:0000256" key="3">
    <source>
        <dbReference type="ARBA" id="ARBA00022737"/>
    </source>
</evidence>
<dbReference type="EMBL" id="GL833127">
    <property type="protein sequence ID" value="EGB08799.1"/>
    <property type="molecule type" value="Genomic_DNA"/>
</dbReference>
<dbReference type="Pfam" id="PF00650">
    <property type="entry name" value="CRAL_TRIO"/>
    <property type="match status" value="1"/>
</dbReference>
<evidence type="ECO:0000256" key="6">
    <source>
        <dbReference type="SAM" id="Coils"/>
    </source>
</evidence>
<dbReference type="RefSeq" id="XP_009036780.1">
    <property type="nucleotide sequence ID" value="XM_009038532.1"/>
</dbReference>
<dbReference type="InterPro" id="IPR036770">
    <property type="entry name" value="Ankyrin_rpt-contain_sf"/>
</dbReference>
<keyword evidence="3" id="KW-0677">Repeat</keyword>
<dbReference type="PANTHER" id="PTHR10582:SF2">
    <property type="entry name" value="INACTIVE"/>
    <property type="match status" value="1"/>
</dbReference>
<evidence type="ECO:0000256" key="1">
    <source>
        <dbReference type="ARBA" id="ARBA00004141"/>
    </source>
</evidence>
<comment type="subcellular location">
    <subcellularLocation>
        <location evidence="1">Membrane</location>
        <topology evidence="1">Multi-pass membrane protein</topology>
    </subcellularLocation>
</comment>
<keyword evidence="4 8" id="KW-1133">Transmembrane helix</keyword>
<dbReference type="InterPro" id="IPR001251">
    <property type="entry name" value="CRAL-TRIO_dom"/>
</dbReference>
<keyword evidence="2 8" id="KW-0812">Transmembrane</keyword>
<accession>F0Y803</accession>
<feature type="region of interest" description="Disordered" evidence="7">
    <location>
        <begin position="873"/>
        <end position="897"/>
    </location>
</feature>
<dbReference type="Pfam" id="PF00520">
    <property type="entry name" value="Ion_trans"/>
    <property type="match status" value="1"/>
</dbReference>
<reference evidence="10 11" key="1">
    <citation type="journal article" date="2011" name="Proc. Natl. Acad. Sci. U.S.A.">
        <title>Niche of harmful alga Aureococcus anophagefferens revealed through ecogenomics.</title>
        <authorList>
            <person name="Gobler C.J."/>
            <person name="Berry D.L."/>
            <person name="Dyhrman S.T."/>
            <person name="Wilhelm S.W."/>
            <person name="Salamov A."/>
            <person name="Lobanov A.V."/>
            <person name="Zhang Y."/>
            <person name="Collier J.L."/>
            <person name="Wurch L.L."/>
            <person name="Kustka A.B."/>
            <person name="Dill B.D."/>
            <person name="Shah M."/>
            <person name="VerBerkmoes N.C."/>
            <person name="Kuo A."/>
            <person name="Terry A."/>
            <person name="Pangilinan J."/>
            <person name="Lindquist E.A."/>
            <person name="Lucas S."/>
            <person name="Paulsen I.T."/>
            <person name="Hattenrath-Lehmann T.K."/>
            <person name="Talmage S.C."/>
            <person name="Walker E.A."/>
            <person name="Koch F."/>
            <person name="Burson A.M."/>
            <person name="Marcoval M.A."/>
            <person name="Tang Y.Z."/>
            <person name="Lecleir G.R."/>
            <person name="Coyne K.J."/>
            <person name="Berg G.M."/>
            <person name="Bertrand E.M."/>
            <person name="Saito M.A."/>
            <person name="Gladyshev V.N."/>
            <person name="Grigoriev I.V."/>
        </authorList>
    </citation>
    <scope>NUCLEOTIDE SEQUENCE [LARGE SCALE GENOMIC DNA]</scope>
    <source>
        <strain evidence="11">CCMP 1984</strain>
    </source>
</reference>
<dbReference type="Gene3D" id="3.40.525.10">
    <property type="entry name" value="CRAL-TRIO lipid binding domain"/>
    <property type="match status" value="1"/>
</dbReference>
<evidence type="ECO:0000256" key="7">
    <source>
        <dbReference type="SAM" id="MobiDB-lite"/>
    </source>
</evidence>
<feature type="transmembrane region" description="Helical" evidence="8">
    <location>
        <begin position="724"/>
        <end position="743"/>
    </location>
</feature>
<dbReference type="AlphaFoldDB" id="F0Y803"/>
<feature type="transmembrane region" description="Helical" evidence="8">
    <location>
        <begin position="615"/>
        <end position="639"/>
    </location>
</feature>
<dbReference type="Gene3D" id="1.25.40.20">
    <property type="entry name" value="Ankyrin repeat-containing domain"/>
    <property type="match status" value="1"/>
</dbReference>
<feature type="transmembrane region" description="Helical" evidence="8">
    <location>
        <begin position="402"/>
        <end position="425"/>
    </location>
</feature>
<feature type="transmembrane region" description="Helical" evidence="8">
    <location>
        <begin position="475"/>
        <end position="493"/>
    </location>
</feature>
<dbReference type="CDD" id="cd00170">
    <property type="entry name" value="SEC14"/>
    <property type="match status" value="1"/>
</dbReference>
<evidence type="ECO:0000256" key="4">
    <source>
        <dbReference type="ARBA" id="ARBA00022989"/>
    </source>
</evidence>
<dbReference type="InterPro" id="IPR005821">
    <property type="entry name" value="Ion_trans_dom"/>
</dbReference>
<feature type="transmembrane region" description="Helical" evidence="8">
    <location>
        <begin position="537"/>
        <end position="561"/>
    </location>
</feature>
<proteinExistence type="predicted"/>
<dbReference type="SUPFAM" id="SSF48403">
    <property type="entry name" value="Ankyrin repeat"/>
    <property type="match status" value="1"/>
</dbReference>
<dbReference type="Gene3D" id="1.10.287.70">
    <property type="match status" value="1"/>
</dbReference>
<dbReference type="PANTHER" id="PTHR10582">
    <property type="entry name" value="TRANSIENT RECEPTOR POTENTIAL ION CHANNEL PROTEIN"/>
    <property type="match status" value="1"/>
</dbReference>
<dbReference type="GO" id="GO:0005886">
    <property type="term" value="C:plasma membrane"/>
    <property type="evidence" value="ECO:0007669"/>
    <property type="project" value="TreeGrafter"/>
</dbReference>
<keyword evidence="5 8" id="KW-0472">Membrane</keyword>
<keyword evidence="6" id="KW-0175">Coiled coil</keyword>
<feature type="coiled-coil region" evidence="6">
    <location>
        <begin position="806"/>
        <end position="833"/>
    </location>
</feature>
<dbReference type="KEGG" id="aaf:AURANDRAFT_63843"/>
<evidence type="ECO:0000256" key="8">
    <source>
        <dbReference type="SAM" id="Phobius"/>
    </source>
</evidence>
<evidence type="ECO:0000313" key="11">
    <source>
        <dbReference type="Proteomes" id="UP000002729"/>
    </source>
</evidence>
<dbReference type="Proteomes" id="UP000002729">
    <property type="component" value="Unassembled WGS sequence"/>
</dbReference>
<dbReference type="GO" id="GO:0005216">
    <property type="term" value="F:monoatomic ion channel activity"/>
    <property type="evidence" value="ECO:0007669"/>
    <property type="project" value="InterPro"/>
</dbReference>
<dbReference type="SUPFAM" id="SSF52087">
    <property type="entry name" value="CRAL/TRIO domain"/>
    <property type="match status" value="1"/>
</dbReference>
<feature type="domain" description="CRAL-TRIO" evidence="9">
    <location>
        <begin position="980"/>
        <end position="1123"/>
    </location>
</feature>
<protein>
    <recommendedName>
        <fullName evidence="9">CRAL-TRIO domain-containing protein</fullName>
    </recommendedName>
</protein>
<dbReference type="GO" id="GO:0098703">
    <property type="term" value="P:calcium ion import across plasma membrane"/>
    <property type="evidence" value="ECO:0007669"/>
    <property type="project" value="TreeGrafter"/>
</dbReference>
<gene>
    <name evidence="10" type="ORF">AURANDRAFT_63843</name>
</gene>
<dbReference type="OrthoDB" id="198444at2759"/>
<evidence type="ECO:0000256" key="5">
    <source>
        <dbReference type="ARBA" id="ARBA00023136"/>
    </source>
</evidence>
<evidence type="ECO:0000259" key="9">
    <source>
        <dbReference type="PROSITE" id="PS50191"/>
    </source>
</evidence>
<dbReference type="InterPro" id="IPR024862">
    <property type="entry name" value="TRPV"/>
</dbReference>
<evidence type="ECO:0000313" key="10">
    <source>
        <dbReference type="EMBL" id="EGB08799.1"/>
    </source>
</evidence>
<dbReference type="GeneID" id="20224531"/>
<dbReference type="InterPro" id="IPR036865">
    <property type="entry name" value="CRAL-TRIO_dom_sf"/>
</dbReference>
<sequence length="1132" mass="120955">MMRSHNKVYAAGDAPLLLDVVQQPGVTCEAVAAAAARNGDDAVDAHGATALHLICANERATPALLRAVAAALPEASVRAKTTASHPKLGGKYNGAGSTAFTALVRNRTATPALLRALHAVDDGLISMRTDNGTTVYHDLMLTPRPDDAERAALFECIHELAPDLVRVTHNWDYTPLHQICWCCGLFDGTRPETIEALYGLDPAALRRRDCDGRTPLQSIYEKRAPLRCLRAVAALEPDLAADHGLTALHLACAARDATAADVEEAMDACAATLDAVDYAGLTALARLPASGAARLRDERAADGREHELLAAAVVAKAPAVALRAFGDASLLQVACRCPEAARKAVAAVVRSRARGDTDTTQSVDEALLPEILHGLQGVALDHACAVDLLRDVVDSVNARPGAVVVIVFDQLCNAALCVFYAVAAYDLRAAAPARRRLAVSSAVVAVVAAYQALREVLAFAAMRRLGAQRRYADDGFAYVKWLCFAWVGATFVVERRSRQLDVVAAWGALLLATRLLVDLRQLSMHLTRFIVALRMTLFDSAAFLLVLLIALVGFGEALYFLMAPGGAPMGFAYDAGSGGDDGAPDDPYASPQGMMMKMYAILLGEFDEAQYVNDWAFVMFVVFTLVGVIILLNLLIAVVSDSYENAQARSRVLFVRSRLELAAGLVAVFPRRFLRDAGLGQARGDMLRLLWGPKFTTRLGGAEERVGGVRAFLGEKHGYGAGGWALLACSCTVFLPAVAPWALARCCARVCGGDASWTNPERLLATPDPSRDADEWLGRLGEIERALRRRGEAVDAALEAQSAGLRGRLEEKLEALESKLYKLDATNHALESKLDAVLARLADQGKRPREGDLGSTVKTESAALSALRHDANDATACNDDNSLTTGQKPRRHNETDMTDTVEITRDAPLSASLQALTETYPDAPAAELRRFADARPDSQEGALALYAKYLAWREADGSAAALAEAAAPLGGTISEGFASLGPKTAGDRVLLVEGARYDSAFDHAAYVALLCSHMDAACAAADANRVVVVVDCRPCRGWPSPAGWSFLPLLRAILGTAPDCYPERLRTVVVFPVPYWAAMIMNTVTALLDPVTRDKIALVAGDTDVDTPCPAGVWDHVAADALPPRARCRRPP</sequence>
<feature type="transmembrane region" description="Helical" evidence="8">
    <location>
        <begin position="437"/>
        <end position="454"/>
    </location>
</feature>